<gene>
    <name evidence="2" type="ORF">C1SCF055_LOCUS21969</name>
</gene>
<evidence type="ECO:0000313" key="4">
    <source>
        <dbReference type="Proteomes" id="UP001152797"/>
    </source>
</evidence>
<dbReference type="Proteomes" id="UP001152797">
    <property type="component" value="Unassembled WGS sequence"/>
</dbReference>
<sequence length="350" mass="38735">MANFRYLHTFIDEESAGVELPRSRSCPDLSQAHVDADEQNSPEHAMAIYVAELWQRTQILTGLMRVAPVQQPVAAVPVDAEEVESVAADELPTNTGPEEPVLPDMAATETIAAEADMKTEMGRQEASQEEDAQKCDSAAATSSATPVRHALIQGSRGHPFLCARPCIRSAKGSCHMGDACGYCHHSTHPRFTALDKRQRLQVHNMDKSTFLWTLLPHISRSLADARLEAPELLEIIAWEVDAQQVYHRDRHLDRTLRQMPLSALLACIVARETNLQSLLQEQITQLPLNTQHVLLSSGPIAGDNTPLLPSCGPVGELLRQGLQGMMINDSDESWLSIFHKECVRTEGFLW</sequence>
<protein>
    <recommendedName>
        <fullName evidence="5">C3H1-type domain-containing protein</fullName>
    </recommendedName>
</protein>
<accession>A0A9P1CQM3</accession>
<keyword evidence="4" id="KW-1185">Reference proteome</keyword>
<evidence type="ECO:0000313" key="2">
    <source>
        <dbReference type="EMBL" id="CAI3995398.1"/>
    </source>
</evidence>
<reference evidence="3" key="2">
    <citation type="submission" date="2024-04" db="EMBL/GenBank/DDBJ databases">
        <authorList>
            <person name="Chen Y."/>
            <person name="Shah S."/>
            <person name="Dougan E. K."/>
            <person name="Thang M."/>
            <person name="Chan C."/>
        </authorList>
    </citation>
    <scope>NUCLEOTIDE SEQUENCE [LARGE SCALE GENOMIC DNA]</scope>
</reference>
<dbReference type="EMBL" id="CAMXCT020002068">
    <property type="protein sequence ID" value="CAL1148773.1"/>
    <property type="molecule type" value="Genomic_DNA"/>
</dbReference>
<dbReference type="AlphaFoldDB" id="A0A9P1CQM3"/>
<comment type="caution">
    <text evidence="2">The sequence shown here is derived from an EMBL/GenBank/DDBJ whole genome shotgun (WGS) entry which is preliminary data.</text>
</comment>
<dbReference type="EMBL" id="CAMXCT010002068">
    <property type="protein sequence ID" value="CAI3995398.1"/>
    <property type="molecule type" value="Genomic_DNA"/>
</dbReference>
<dbReference type="EMBL" id="CAMXCT030002068">
    <property type="protein sequence ID" value="CAL4782710.1"/>
    <property type="molecule type" value="Genomic_DNA"/>
</dbReference>
<evidence type="ECO:0000256" key="1">
    <source>
        <dbReference type="SAM" id="MobiDB-lite"/>
    </source>
</evidence>
<organism evidence="2">
    <name type="scientific">Cladocopium goreaui</name>
    <dbReference type="NCBI Taxonomy" id="2562237"/>
    <lineage>
        <taxon>Eukaryota</taxon>
        <taxon>Sar</taxon>
        <taxon>Alveolata</taxon>
        <taxon>Dinophyceae</taxon>
        <taxon>Suessiales</taxon>
        <taxon>Symbiodiniaceae</taxon>
        <taxon>Cladocopium</taxon>
    </lineage>
</organism>
<name>A0A9P1CQM3_9DINO</name>
<evidence type="ECO:0008006" key="5">
    <source>
        <dbReference type="Google" id="ProtNLM"/>
    </source>
</evidence>
<evidence type="ECO:0000313" key="3">
    <source>
        <dbReference type="EMBL" id="CAL1148773.1"/>
    </source>
</evidence>
<proteinExistence type="predicted"/>
<reference evidence="2" key="1">
    <citation type="submission" date="2022-10" db="EMBL/GenBank/DDBJ databases">
        <authorList>
            <person name="Chen Y."/>
            <person name="Dougan E. K."/>
            <person name="Chan C."/>
            <person name="Rhodes N."/>
            <person name="Thang M."/>
        </authorList>
    </citation>
    <scope>NUCLEOTIDE SEQUENCE</scope>
</reference>
<dbReference type="OrthoDB" id="406279at2759"/>
<feature type="region of interest" description="Disordered" evidence="1">
    <location>
        <begin position="119"/>
        <end position="140"/>
    </location>
</feature>